<accession>G3HKZ8</accession>
<sequence length="76" mass="8315">MYVILIDSPGLLRTAQLVAQCHFIDKEALGGCTEAKLGLKSSIMFGTNEESWWPAQAEPGVNNSEVRLSVFLTAFL</sequence>
<dbReference type="InParanoid" id="G3HKZ8"/>
<name>G3HKZ8_CRIGR</name>
<organism evidence="1 2">
    <name type="scientific">Cricetulus griseus</name>
    <name type="common">Chinese hamster</name>
    <name type="synonym">Cricetulus barabensis griseus</name>
    <dbReference type="NCBI Taxonomy" id="10029"/>
    <lineage>
        <taxon>Eukaryota</taxon>
        <taxon>Metazoa</taxon>
        <taxon>Chordata</taxon>
        <taxon>Craniata</taxon>
        <taxon>Vertebrata</taxon>
        <taxon>Euteleostomi</taxon>
        <taxon>Mammalia</taxon>
        <taxon>Eutheria</taxon>
        <taxon>Euarchontoglires</taxon>
        <taxon>Glires</taxon>
        <taxon>Rodentia</taxon>
        <taxon>Myomorpha</taxon>
        <taxon>Muroidea</taxon>
        <taxon>Cricetidae</taxon>
        <taxon>Cricetinae</taxon>
        <taxon>Cricetulus</taxon>
    </lineage>
</organism>
<evidence type="ECO:0000313" key="2">
    <source>
        <dbReference type="Proteomes" id="UP000001075"/>
    </source>
</evidence>
<dbReference type="EMBL" id="JH000474">
    <property type="protein sequence ID" value="EGW09564.1"/>
    <property type="molecule type" value="Genomic_DNA"/>
</dbReference>
<protein>
    <submittedName>
        <fullName evidence="1">Uncharacterized protein</fullName>
    </submittedName>
</protein>
<dbReference type="Proteomes" id="UP000001075">
    <property type="component" value="Unassembled WGS sequence"/>
</dbReference>
<reference evidence="2" key="1">
    <citation type="journal article" date="2011" name="Nat. Biotechnol.">
        <title>The genomic sequence of the Chinese hamster ovary (CHO)-K1 cell line.</title>
        <authorList>
            <person name="Xu X."/>
            <person name="Nagarajan H."/>
            <person name="Lewis N.E."/>
            <person name="Pan S."/>
            <person name="Cai Z."/>
            <person name="Liu X."/>
            <person name="Chen W."/>
            <person name="Xie M."/>
            <person name="Wang W."/>
            <person name="Hammond S."/>
            <person name="Andersen M.R."/>
            <person name="Neff N."/>
            <person name="Passarelli B."/>
            <person name="Koh W."/>
            <person name="Fan H.C."/>
            <person name="Wang J."/>
            <person name="Gui Y."/>
            <person name="Lee K.H."/>
            <person name="Betenbaugh M.J."/>
            <person name="Quake S.R."/>
            <person name="Famili I."/>
            <person name="Palsson B.O."/>
            <person name="Wang J."/>
        </authorList>
    </citation>
    <scope>NUCLEOTIDE SEQUENCE [LARGE SCALE GENOMIC DNA]</scope>
    <source>
        <strain evidence="2">CHO K1 cell line</strain>
    </source>
</reference>
<dbReference type="AlphaFoldDB" id="G3HKZ8"/>
<proteinExistence type="predicted"/>
<gene>
    <name evidence="1" type="ORF">I79_011381</name>
</gene>
<evidence type="ECO:0000313" key="1">
    <source>
        <dbReference type="EMBL" id="EGW09564.1"/>
    </source>
</evidence>